<evidence type="ECO:0000313" key="2">
    <source>
        <dbReference type="Proteomes" id="UP000663914"/>
    </source>
</evidence>
<organism evidence="1 2">
    <name type="scientific">Pseudomonas corrugata</name>
    <dbReference type="NCBI Taxonomy" id="47879"/>
    <lineage>
        <taxon>Bacteria</taxon>
        <taxon>Pseudomonadati</taxon>
        <taxon>Pseudomonadota</taxon>
        <taxon>Gammaproteobacteria</taxon>
        <taxon>Pseudomonadales</taxon>
        <taxon>Pseudomonadaceae</taxon>
        <taxon>Pseudomonas</taxon>
    </lineage>
</organism>
<dbReference type="Proteomes" id="UP000663914">
    <property type="component" value="Chromosome"/>
</dbReference>
<reference evidence="1" key="2">
    <citation type="submission" date="2021-03" db="EMBL/GenBank/DDBJ databases">
        <authorList>
            <person name="Valentovich L.N."/>
            <person name="Akhremchuk A.E."/>
            <person name="Miamin V.E."/>
        </authorList>
    </citation>
    <scope>NUCLEOTIDE SEQUENCE</scope>
    <source>
        <strain evidence="1">3prime</strain>
    </source>
</reference>
<reference evidence="1" key="1">
    <citation type="book" date="2019" name="MICROBIAL BIOTECHNOLOGY" publisher="Unknown Publisher">
        <title>Optimization of recombineering for directed mutagenesis of bacteria Pseudomonas corrugata 3'.</title>
        <authorList>
            <person name="Buinitskaja S.V."/>
            <person name="Pilipenok N."/>
            <person name="Valentovich L.N."/>
        </authorList>
    </citation>
    <scope>NUCLEOTIDE SEQUENCE</scope>
    <source>
        <strain evidence="1">3prime</strain>
    </source>
</reference>
<dbReference type="EMBL" id="CP072011">
    <property type="protein sequence ID" value="QTH12506.1"/>
    <property type="molecule type" value="Genomic_DNA"/>
</dbReference>
<gene>
    <name evidence="1" type="ORF">C4C32_18140</name>
</gene>
<accession>A0A8B6UKS9</accession>
<protein>
    <submittedName>
        <fullName evidence="1">Uncharacterized protein</fullName>
    </submittedName>
</protein>
<evidence type="ECO:0000313" key="1">
    <source>
        <dbReference type="EMBL" id="QTH12506.1"/>
    </source>
</evidence>
<name>A0A8B6UKS9_9PSED</name>
<sequence>MSGEGANKRQQALAKRCARLRRKGLSLGGIASITGIDRDKVAARITLGERLLSLETSR</sequence>
<dbReference type="AlphaFoldDB" id="A0A8B6UKS9"/>
<dbReference type="RefSeq" id="WP_208554800.1">
    <property type="nucleotide sequence ID" value="NZ_CP072011.1"/>
</dbReference>
<proteinExistence type="predicted"/>